<gene>
    <name evidence="2" type="ORF">I8J31_19560</name>
</gene>
<dbReference type="Proteomes" id="UP000628710">
    <property type="component" value="Unassembled WGS sequence"/>
</dbReference>
<dbReference type="RefSeq" id="WP_199470269.1">
    <property type="nucleotide sequence ID" value="NZ_JAEMNX010000034.1"/>
</dbReference>
<proteinExistence type="predicted"/>
<protein>
    <submittedName>
        <fullName evidence="2">Uncharacterized protein</fullName>
    </submittedName>
</protein>
<organism evidence="2 3">
    <name type="scientific">Marinomonas transparens</name>
    <dbReference type="NCBI Taxonomy" id="2795388"/>
    <lineage>
        <taxon>Bacteria</taxon>
        <taxon>Pseudomonadati</taxon>
        <taxon>Pseudomonadota</taxon>
        <taxon>Gammaproteobacteria</taxon>
        <taxon>Oceanospirillales</taxon>
        <taxon>Oceanospirillaceae</taxon>
        <taxon>Marinomonas</taxon>
    </lineage>
</organism>
<dbReference type="EMBL" id="JAEMNX010000034">
    <property type="protein sequence ID" value="MBJ7539874.1"/>
    <property type="molecule type" value="Genomic_DNA"/>
</dbReference>
<evidence type="ECO:0000256" key="1">
    <source>
        <dbReference type="SAM" id="MobiDB-lite"/>
    </source>
</evidence>
<sequence length="143" mass="15625">MLNVQTPAARSCDPETSHAAADEITQSGARQKQMARVVAMVHETNGLTSRELAHRHGVDRHMVGRRLSEAETAQEVEKGPARTCAVGGRSSVTWWVKGLALDDAKNMRDAWPELGDEPYKGDLQKDEGGVRQGESASGHHQSW</sequence>
<accession>A0A934MY02</accession>
<feature type="compositionally biased region" description="Polar residues" evidence="1">
    <location>
        <begin position="134"/>
        <end position="143"/>
    </location>
</feature>
<evidence type="ECO:0000313" key="2">
    <source>
        <dbReference type="EMBL" id="MBJ7539874.1"/>
    </source>
</evidence>
<feature type="region of interest" description="Disordered" evidence="1">
    <location>
        <begin position="112"/>
        <end position="143"/>
    </location>
</feature>
<evidence type="ECO:0000313" key="3">
    <source>
        <dbReference type="Proteomes" id="UP000628710"/>
    </source>
</evidence>
<feature type="compositionally biased region" description="Basic and acidic residues" evidence="1">
    <location>
        <begin position="112"/>
        <end position="129"/>
    </location>
</feature>
<comment type="caution">
    <text evidence="2">The sequence shown here is derived from an EMBL/GenBank/DDBJ whole genome shotgun (WGS) entry which is preliminary data.</text>
</comment>
<dbReference type="AlphaFoldDB" id="A0A934MY02"/>
<keyword evidence="3" id="KW-1185">Reference proteome</keyword>
<name>A0A934MY02_9GAMM</name>
<reference evidence="2" key="1">
    <citation type="submission" date="2020-12" db="EMBL/GenBank/DDBJ databases">
        <title>Marinomonas arctica sp. nov., a psychrotolerant bacterium isolated from the Arctic.</title>
        <authorList>
            <person name="Zhang Y."/>
        </authorList>
    </citation>
    <scope>NUCLEOTIDE SEQUENCE</scope>
    <source>
        <strain evidence="2">C1424</strain>
    </source>
</reference>